<dbReference type="PROSITE" id="PS50943">
    <property type="entry name" value="HTH_CROC1"/>
    <property type="match status" value="1"/>
</dbReference>
<reference evidence="2 3" key="1">
    <citation type="journal article" date="2016" name="Nat. Commun.">
        <title>Thousands of microbial genomes shed light on interconnected biogeochemical processes in an aquifer system.</title>
        <authorList>
            <person name="Anantharaman K."/>
            <person name="Brown C.T."/>
            <person name="Hug L.A."/>
            <person name="Sharon I."/>
            <person name="Castelle C.J."/>
            <person name="Probst A.J."/>
            <person name="Thomas B.C."/>
            <person name="Singh A."/>
            <person name="Wilkins M.J."/>
            <person name="Karaoz U."/>
            <person name="Brodie E.L."/>
            <person name="Williams K.H."/>
            <person name="Hubbard S.S."/>
            <person name="Banfield J.F."/>
        </authorList>
    </citation>
    <scope>NUCLEOTIDE SEQUENCE [LARGE SCALE GENOMIC DNA]</scope>
</reference>
<evidence type="ECO:0000313" key="3">
    <source>
        <dbReference type="Proteomes" id="UP000177797"/>
    </source>
</evidence>
<dbReference type="EMBL" id="MHSA01000012">
    <property type="protein sequence ID" value="OHA34427.1"/>
    <property type="molecule type" value="Genomic_DNA"/>
</dbReference>
<dbReference type="AlphaFoldDB" id="A0A1G2NEC6"/>
<name>A0A1G2NEC6_9BACT</name>
<protein>
    <recommendedName>
        <fullName evidence="1">HTH cro/C1-type domain-containing protein</fullName>
    </recommendedName>
</protein>
<feature type="domain" description="HTH cro/C1-type" evidence="1">
    <location>
        <begin position="42"/>
        <end position="60"/>
    </location>
</feature>
<comment type="caution">
    <text evidence="2">The sequence shown here is derived from an EMBL/GenBank/DDBJ whole genome shotgun (WGS) entry which is preliminary data.</text>
</comment>
<evidence type="ECO:0000259" key="1">
    <source>
        <dbReference type="PROSITE" id="PS50943"/>
    </source>
</evidence>
<dbReference type="Proteomes" id="UP000177797">
    <property type="component" value="Unassembled WGS sequence"/>
</dbReference>
<dbReference type="InterPro" id="IPR001387">
    <property type="entry name" value="Cro/C1-type_HTH"/>
</dbReference>
<accession>A0A1G2NEC6</accession>
<proteinExistence type="predicted"/>
<sequence length="62" mass="6978">MAKINWGQASVDGLNKTVLEEKKRLELEQEKRKLHLSASKSDIETVRKVMNALGVSVDDLVK</sequence>
<gene>
    <name evidence="2" type="ORF">A2938_01100</name>
</gene>
<evidence type="ECO:0000313" key="2">
    <source>
        <dbReference type="EMBL" id="OHA34427.1"/>
    </source>
</evidence>
<organism evidence="2 3">
    <name type="scientific">Candidatus Taylorbacteria bacterium RIFCSPLOWO2_01_FULL_48_100</name>
    <dbReference type="NCBI Taxonomy" id="1802322"/>
    <lineage>
        <taxon>Bacteria</taxon>
        <taxon>Candidatus Tayloriibacteriota</taxon>
    </lineage>
</organism>